<keyword evidence="8 9" id="KW-0807">Transducer</keyword>
<dbReference type="OrthoDB" id="9046662at2759"/>
<evidence type="ECO:0000256" key="1">
    <source>
        <dbReference type="ARBA" id="ARBA00004141"/>
    </source>
</evidence>
<dbReference type="AlphaFoldDB" id="A0A7R8H528"/>
<keyword evidence="6" id="KW-0472">Membrane</keyword>
<keyword evidence="5 9" id="KW-0297">G-protein coupled receptor</keyword>
<dbReference type="InterPro" id="IPR000276">
    <property type="entry name" value="GPCR_Rhodpsn"/>
</dbReference>
<feature type="domain" description="G-protein coupled receptors family 1 profile" evidence="10">
    <location>
        <begin position="2"/>
        <end position="262"/>
    </location>
</feature>
<dbReference type="PANTHER" id="PTHR24235:SF12">
    <property type="entry name" value="G-PROTEIN COUPLED RECEPTORS FAMILY 1 PROFILE DOMAIN-CONTAINING PROTEIN"/>
    <property type="match status" value="1"/>
</dbReference>
<comment type="similarity">
    <text evidence="2 9">Belongs to the G-protein coupled receptor 1 family.</text>
</comment>
<name>A0A7R8H528_LEPSM</name>
<accession>A0A7R8H528</accession>
<dbReference type="GO" id="GO:0016020">
    <property type="term" value="C:membrane"/>
    <property type="evidence" value="ECO:0007669"/>
    <property type="project" value="UniProtKB-SubCell"/>
</dbReference>
<keyword evidence="7 9" id="KW-0675">Receptor</keyword>
<evidence type="ECO:0000256" key="8">
    <source>
        <dbReference type="ARBA" id="ARBA00023224"/>
    </source>
</evidence>
<dbReference type="PROSITE" id="PS00237">
    <property type="entry name" value="G_PROTEIN_RECEP_F1_1"/>
    <property type="match status" value="1"/>
</dbReference>
<evidence type="ECO:0000313" key="11">
    <source>
        <dbReference type="EMBL" id="CAF2873587.1"/>
    </source>
</evidence>
<evidence type="ECO:0000256" key="9">
    <source>
        <dbReference type="RuleBase" id="RU000688"/>
    </source>
</evidence>
<dbReference type="Gene3D" id="1.20.1070.10">
    <property type="entry name" value="Rhodopsin 7-helix transmembrane proteins"/>
    <property type="match status" value="1"/>
</dbReference>
<evidence type="ECO:0000256" key="3">
    <source>
        <dbReference type="ARBA" id="ARBA00022692"/>
    </source>
</evidence>
<protein>
    <submittedName>
        <fullName evidence="11">NPFR</fullName>
    </submittedName>
</protein>
<dbReference type="PANTHER" id="PTHR24235">
    <property type="entry name" value="NEUROPEPTIDE Y RECEPTOR"/>
    <property type="match status" value="1"/>
</dbReference>
<keyword evidence="3 9" id="KW-0812">Transmembrane</keyword>
<dbReference type="Pfam" id="PF00001">
    <property type="entry name" value="7tm_1"/>
    <property type="match status" value="1"/>
</dbReference>
<evidence type="ECO:0000256" key="2">
    <source>
        <dbReference type="ARBA" id="ARBA00010663"/>
    </source>
</evidence>
<organism evidence="11 12">
    <name type="scientific">Lepeophtheirus salmonis</name>
    <name type="common">Salmon louse</name>
    <name type="synonym">Caligus salmonis</name>
    <dbReference type="NCBI Taxonomy" id="72036"/>
    <lineage>
        <taxon>Eukaryota</taxon>
        <taxon>Metazoa</taxon>
        <taxon>Ecdysozoa</taxon>
        <taxon>Arthropoda</taxon>
        <taxon>Crustacea</taxon>
        <taxon>Multicrustacea</taxon>
        <taxon>Hexanauplia</taxon>
        <taxon>Copepoda</taxon>
        <taxon>Siphonostomatoida</taxon>
        <taxon>Caligidae</taxon>
        <taxon>Lepeophtheirus</taxon>
    </lineage>
</organism>
<evidence type="ECO:0000313" key="12">
    <source>
        <dbReference type="Proteomes" id="UP000675881"/>
    </source>
</evidence>
<keyword evidence="12" id="KW-1185">Reference proteome</keyword>
<dbReference type="PROSITE" id="PS50262">
    <property type="entry name" value="G_PROTEIN_RECEP_F1_2"/>
    <property type="match status" value="1"/>
</dbReference>
<keyword evidence="4" id="KW-1133">Transmembrane helix</keyword>
<comment type="subcellular location">
    <subcellularLocation>
        <location evidence="1">Membrane</location>
        <topology evidence="1">Multi-pass membrane protein</topology>
    </subcellularLocation>
</comment>
<evidence type="ECO:0000256" key="5">
    <source>
        <dbReference type="ARBA" id="ARBA00023040"/>
    </source>
</evidence>
<proteinExistence type="inferred from homology"/>
<evidence type="ECO:0000256" key="6">
    <source>
        <dbReference type="ARBA" id="ARBA00023136"/>
    </source>
</evidence>
<sequence>MTNSIVASVVYHKLKKNIQSQNAPRYVFIIALAFADTLLCISLPFTAFDSFTKYWTLRQGVFSTLTCKLIKTVPTLTVFLSSFIVIAIALDRYRCIVQINKRKLNFKEANIILFFILIISILVASPLFIHTKDWSSSSWDVIDVNASDPQSRVWFSLICFVLQYVLPNLVIGISYYKMNRHINVTPFQQKPSHVTKRKHVSQMLFLMSITYCMGWFPINTCNLILDSYSSLFDLMSSDNQLLIFILCHVVGVSTSVTNPLIYGYMNDNFRTEFTSFYKFVCFSCLSKPSDSAENGCLKLFFM</sequence>
<dbReference type="Proteomes" id="UP000675881">
    <property type="component" value="Chromosome 2"/>
</dbReference>
<reference evidence="11" key="1">
    <citation type="submission" date="2021-02" db="EMBL/GenBank/DDBJ databases">
        <authorList>
            <person name="Bekaert M."/>
        </authorList>
    </citation>
    <scope>NUCLEOTIDE SEQUENCE</scope>
    <source>
        <strain evidence="11">IoA-00</strain>
    </source>
</reference>
<evidence type="ECO:0000259" key="10">
    <source>
        <dbReference type="PROSITE" id="PS50262"/>
    </source>
</evidence>
<gene>
    <name evidence="11" type="ORF">LSAA_6209</name>
</gene>
<dbReference type="EMBL" id="HG994581">
    <property type="protein sequence ID" value="CAF2873587.1"/>
    <property type="molecule type" value="Genomic_DNA"/>
</dbReference>
<dbReference type="InterPro" id="IPR017452">
    <property type="entry name" value="GPCR_Rhodpsn_7TM"/>
</dbReference>
<dbReference type="SUPFAM" id="SSF81321">
    <property type="entry name" value="Family A G protein-coupled receptor-like"/>
    <property type="match status" value="1"/>
</dbReference>
<dbReference type="GO" id="GO:0004930">
    <property type="term" value="F:G protein-coupled receptor activity"/>
    <property type="evidence" value="ECO:0007669"/>
    <property type="project" value="UniProtKB-KW"/>
</dbReference>
<dbReference type="PRINTS" id="PR00237">
    <property type="entry name" value="GPCRRHODOPSN"/>
</dbReference>
<evidence type="ECO:0000256" key="7">
    <source>
        <dbReference type="ARBA" id="ARBA00023170"/>
    </source>
</evidence>
<evidence type="ECO:0000256" key="4">
    <source>
        <dbReference type="ARBA" id="ARBA00022989"/>
    </source>
</evidence>